<dbReference type="Gene3D" id="3.40.50.2300">
    <property type="match status" value="1"/>
</dbReference>
<dbReference type="InterPro" id="IPR050697">
    <property type="entry name" value="Adenylyl/Guanylyl_Cyclase_3/4"/>
</dbReference>
<evidence type="ECO:0000313" key="5">
    <source>
        <dbReference type="Proteomes" id="UP000680038"/>
    </source>
</evidence>
<evidence type="ECO:0000256" key="1">
    <source>
        <dbReference type="PROSITE-ProRule" id="PRU00169"/>
    </source>
</evidence>
<evidence type="ECO:0000259" key="3">
    <source>
        <dbReference type="PROSITE" id="PS50125"/>
    </source>
</evidence>
<feature type="modified residue" description="4-aspartylphosphate" evidence="1">
    <location>
        <position position="58"/>
    </location>
</feature>
<dbReference type="PROSITE" id="PS50110">
    <property type="entry name" value="RESPONSE_REGULATORY"/>
    <property type="match status" value="1"/>
</dbReference>
<name>A0A916N5E0_9BACT</name>
<organism evidence="4 5">
    <name type="scientific">Dyadobacter helix</name>
    <dbReference type="NCBI Taxonomy" id="2822344"/>
    <lineage>
        <taxon>Bacteria</taxon>
        <taxon>Pseudomonadati</taxon>
        <taxon>Bacteroidota</taxon>
        <taxon>Cytophagia</taxon>
        <taxon>Cytophagales</taxon>
        <taxon>Spirosomataceae</taxon>
        <taxon>Dyadobacter</taxon>
    </lineage>
</organism>
<sequence>MKAKILVVDDEADLELLIKQKFRRQIREQKYEFVFAENGQKALDLLQRQPDIDMVLSDINMPEMDGLTLLVRLGEVSPLLKSVIVSAYGDMANIRTAMNHGAFDFLMKPIDFRDLEVTMEKTLRYVDQLKETLKAVRENDILRMYVDSSVLQFMNREAFEASLTASENIEATVVFMDVCGFTSISEKEPADRVVRLINKYFDIMVKEIIAQGGHVDKFMGDAVMAVFRGEYHLDRAVESSLAVRNQINSLQEEVLDQSDYSPKVSIGINCGEMVSGNIGSATLKRLDYTVIGDAVNLAQRLQAIARPGQIVISEAGYERIREAFKCNPVGEVNLKNKTNPVHIYEVIE</sequence>
<dbReference type="PANTHER" id="PTHR43081">
    <property type="entry name" value="ADENYLATE CYCLASE, TERMINAL-DIFFERENTIATION SPECIFIC-RELATED"/>
    <property type="match status" value="1"/>
</dbReference>
<dbReference type="GO" id="GO:0000160">
    <property type="term" value="P:phosphorelay signal transduction system"/>
    <property type="evidence" value="ECO:0007669"/>
    <property type="project" value="InterPro"/>
</dbReference>
<dbReference type="Gene3D" id="3.30.70.1230">
    <property type="entry name" value="Nucleotide cyclase"/>
    <property type="match status" value="1"/>
</dbReference>
<dbReference type="InterPro" id="IPR029787">
    <property type="entry name" value="Nucleotide_cyclase"/>
</dbReference>
<dbReference type="SMART" id="SM00448">
    <property type="entry name" value="REC"/>
    <property type="match status" value="1"/>
</dbReference>
<dbReference type="AlphaFoldDB" id="A0A916N5E0"/>
<dbReference type="CDD" id="cd17536">
    <property type="entry name" value="REC_YesN-like"/>
    <property type="match status" value="1"/>
</dbReference>
<dbReference type="CDD" id="cd07302">
    <property type="entry name" value="CHD"/>
    <property type="match status" value="1"/>
</dbReference>
<keyword evidence="4" id="KW-0456">Lyase</keyword>
<dbReference type="Pfam" id="PF00072">
    <property type="entry name" value="Response_reg"/>
    <property type="match status" value="1"/>
</dbReference>
<feature type="domain" description="Guanylate cyclase" evidence="3">
    <location>
        <begin position="172"/>
        <end position="302"/>
    </location>
</feature>
<dbReference type="InterPro" id="IPR011006">
    <property type="entry name" value="CheY-like_superfamily"/>
</dbReference>
<dbReference type="InterPro" id="IPR001054">
    <property type="entry name" value="A/G_cyclase"/>
</dbReference>
<evidence type="ECO:0000259" key="2">
    <source>
        <dbReference type="PROSITE" id="PS50110"/>
    </source>
</evidence>
<proteinExistence type="predicted"/>
<dbReference type="Pfam" id="PF00211">
    <property type="entry name" value="Guanylate_cyc"/>
    <property type="match status" value="1"/>
</dbReference>
<keyword evidence="1" id="KW-0597">Phosphoprotein</keyword>
<dbReference type="RefSeq" id="WP_215238569.1">
    <property type="nucleotide sequence ID" value="NZ_CAJRAF010000002.1"/>
</dbReference>
<comment type="caution">
    <text evidence="4">The sequence shown here is derived from an EMBL/GenBank/DDBJ whole genome shotgun (WGS) entry which is preliminary data.</text>
</comment>
<dbReference type="SUPFAM" id="SSF52172">
    <property type="entry name" value="CheY-like"/>
    <property type="match status" value="1"/>
</dbReference>
<reference evidence="4" key="1">
    <citation type="submission" date="2021-04" db="EMBL/GenBank/DDBJ databases">
        <authorList>
            <person name="Rodrigo-Torres L."/>
            <person name="Arahal R. D."/>
            <person name="Lucena T."/>
        </authorList>
    </citation>
    <scope>NUCLEOTIDE SEQUENCE</scope>
    <source>
        <strain evidence="4">CECT 9275</strain>
    </source>
</reference>
<keyword evidence="5" id="KW-1185">Reference proteome</keyword>
<gene>
    <name evidence="4" type="primary">cyaB</name>
    <name evidence="4" type="ORF">DYBT9275_01877</name>
</gene>
<dbReference type="InterPro" id="IPR001789">
    <property type="entry name" value="Sig_transdc_resp-reg_receiver"/>
</dbReference>
<dbReference type="SUPFAM" id="SSF55073">
    <property type="entry name" value="Nucleotide cyclase"/>
    <property type="match status" value="1"/>
</dbReference>
<dbReference type="Proteomes" id="UP000680038">
    <property type="component" value="Unassembled WGS sequence"/>
</dbReference>
<dbReference type="GO" id="GO:0009190">
    <property type="term" value="P:cyclic nucleotide biosynthetic process"/>
    <property type="evidence" value="ECO:0007669"/>
    <property type="project" value="InterPro"/>
</dbReference>
<dbReference type="PROSITE" id="PS50125">
    <property type="entry name" value="GUANYLATE_CYCLASE_2"/>
    <property type="match status" value="1"/>
</dbReference>
<protein>
    <submittedName>
        <fullName evidence="4">Adenylate cyclase 2</fullName>
        <ecNumber evidence="4">4.6.1.1</ecNumber>
    </submittedName>
</protein>
<accession>A0A916N5E0</accession>
<feature type="domain" description="Response regulatory" evidence="2">
    <location>
        <begin position="4"/>
        <end position="123"/>
    </location>
</feature>
<dbReference type="EC" id="4.6.1.1" evidence="4"/>
<dbReference type="PANTHER" id="PTHR43081:SF1">
    <property type="entry name" value="ADENYLATE CYCLASE, TERMINAL-DIFFERENTIATION SPECIFIC"/>
    <property type="match status" value="1"/>
</dbReference>
<evidence type="ECO:0000313" key="4">
    <source>
        <dbReference type="EMBL" id="CAG4997901.1"/>
    </source>
</evidence>
<dbReference type="SMART" id="SM00044">
    <property type="entry name" value="CYCc"/>
    <property type="match status" value="1"/>
</dbReference>
<dbReference type="GO" id="GO:0004016">
    <property type="term" value="F:adenylate cyclase activity"/>
    <property type="evidence" value="ECO:0007669"/>
    <property type="project" value="UniProtKB-EC"/>
</dbReference>
<dbReference type="EMBL" id="CAJRAF010000002">
    <property type="protein sequence ID" value="CAG4997901.1"/>
    <property type="molecule type" value="Genomic_DNA"/>
</dbReference>